<dbReference type="Gene3D" id="2.40.50.660">
    <property type="match status" value="1"/>
</dbReference>
<dbReference type="EMBL" id="JAUQTB010000006">
    <property type="protein sequence ID" value="MDO7907250.1"/>
    <property type="molecule type" value="Genomic_DNA"/>
</dbReference>
<sequence length="140" mass="15711">MFDGGPSMGGGFDFMFTAVPLLIGLVFVIMVIGIIFNTVNYARNARSPRETHFVRVAAKRTEVRTHTHHHHDDDGHMTPSHSSSTYYYITLEFEDGHRKEYTDVKKLYGMIAEGDEGYAAVQGDWIVAFERGRASVNGPL</sequence>
<evidence type="ECO:0000313" key="2">
    <source>
        <dbReference type="EMBL" id="MDO7907250.1"/>
    </source>
</evidence>
<keyword evidence="3" id="KW-1185">Reference proteome</keyword>
<protein>
    <submittedName>
        <fullName evidence="2">DUF2500 domain-containing protein</fullName>
    </submittedName>
</protein>
<evidence type="ECO:0000256" key="1">
    <source>
        <dbReference type="SAM" id="Phobius"/>
    </source>
</evidence>
<proteinExistence type="predicted"/>
<evidence type="ECO:0000313" key="3">
    <source>
        <dbReference type="Proteomes" id="UP001240171"/>
    </source>
</evidence>
<feature type="transmembrane region" description="Helical" evidence="1">
    <location>
        <begin position="14"/>
        <end position="39"/>
    </location>
</feature>
<gene>
    <name evidence="2" type="ORF">Q5741_12595</name>
</gene>
<name>A0ABT9CDA2_9BACL</name>
<dbReference type="Pfam" id="PF10694">
    <property type="entry name" value="DUF2500"/>
    <property type="match status" value="1"/>
</dbReference>
<keyword evidence="1" id="KW-0812">Transmembrane</keyword>
<dbReference type="Proteomes" id="UP001240171">
    <property type="component" value="Unassembled WGS sequence"/>
</dbReference>
<accession>A0ABT9CDA2</accession>
<dbReference type="InterPro" id="IPR019635">
    <property type="entry name" value="DUF2500"/>
</dbReference>
<comment type="caution">
    <text evidence="2">The sequence shown here is derived from an EMBL/GenBank/DDBJ whole genome shotgun (WGS) entry which is preliminary data.</text>
</comment>
<reference evidence="2 3" key="1">
    <citation type="submission" date="2023-07" db="EMBL/GenBank/DDBJ databases">
        <title>Paenibacillus sp. JX-17 nov. isolated from soil.</title>
        <authorList>
            <person name="Wan Y."/>
            <person name="Liu B."/>
        </authorList>
    </citation>
    <scope>NUCLEOTIDE SEQUENCE [LARGE SCALE GENOMIC DNA]</scope>
    <source>
        <strain evidence="2 3">JX-17</strain>
    </source>
</reference>
<organism evidence="2 3">
    <name type="scientific">Paenibacillus lacisoli</name>
    <dbReference type="NCBI Taxonomy" id="3064525"/>
    <lineage>
        <taxon>Bacteria</taxon>
        <taxon>Bacillati</taxon>
        <taxon>Bacillota</taxon>
        <taxon>Bacilli</taxon>
        <taxon>Bacillales</taxon>
        <taxon>Paenibacillaceae</taxon>
        <taxon>Paenibacillus</taxon>
    </lineage>
</organism>
<keyword evidence="1" id="KW-0472">Membrane</keyword>
<dbReference type="RefSeq" id="WP_305024453.1">
    <property type="nucleotide sequence ID" value="NZ_JAUQTB010000006.1"/>
</dbReference>
<keyword evidence="1" id="KW-1133">Transmembrane helix</keyword>